<evidence type="ECO:0000256" key="6">
    <source>
        <dbReference type="ARBA" id="ARBA00023242"/>
    </source>
</evidence>
<dbReference type="GO" id="GO:0006364">
    <property type="term" value="P:rRNA processing"/>
    <property type="evidence" value="ECO:0007669"/>
    <property type="project" value="UniProtKB-KW"/>
</dbReference>
<dbReference type="InterPro" id="IPR004038">
    <property type="entry name" value="Ribosomal_eL8/eL30/eS12/Gad45"/>
</dbReference>
<dbReference type="GO" id="GO:1990904">
    <property type="term" value="C:ribonucleoprotein complex"/>
    <property type="evidence" value="ECO:0007669"/>
    <property type="project" value="UniProtKB-KW"/>
</dbReference>
<evidence type="ECO:0000259" key="8">
    <source>
        <dbReference type="Pfam" id="PF01248"/>
    </source>
</evidence>
<comment type="similarity">
    <text evidence="2">Belongs to the eukaryotic ribosomal protein eL8 family.</text>
</comment>
<dbReference type="EMBL" id="KZ664959">
    <property type="protein sequence ID" value="PPS02241.1"/>
    <property type="molecule type" value="Genomic_DNA"/>
</dbReference>
<organism evidence="9 10">
    <name type="scientific">Gossypium barbadense</name>
    <name type="common">Sea Island cotton</name>
    <name type="synonym">Hibiscus barbadensis</name>
    <dbReference type="NCBI Taxonomy" id="3634"/>
    <lineage>
        <taxon>Eukaryota</taxon>
        <taxon>Viridiplantae</taxon>
        <taxon>Streptophyta</taxon>
        <taxon>Embryophyta</taxon>
        <taxon>Tracheophyta</taxon>
        <taxon>Spermatophyta</taxon>
        <taxon>Magnoliopsida</taxon>
        <taxon>eudicotyledons</taxon>
        <taxon>Gunneridae</taxon>
        <taxon>Pentapetalae</taxon>
        <taxon>rosids</taxon>
        <taxon>malvids</taxon>
        <taxon>Malvales</taxon>
        <taxon>Malvaceae</taxon>
        <taxon>Malvoideae</taxon>
        <taxon>Gossypium</taxon>
    </lineage>
</organism>
<accession>A0A2P5SGE3</accession>
<sequence>MSFKTSEHKCLKRGVKEVVKSIRRGHKGLCVIAGNISPIDVITHVPILCEEAEIPYVYVSSKEDLATAGATKRPTCCVLVLTKPTKGELAIEEQEKMKADYSQIVSDVSELTSSLF</sequence>
<comment type="subcellular location">
    <subcellularLocation>
        <location evidence="1">Nucleus</location>
        <location evidence="1">Nucleolus</location>
    </subcellularLocation>
</comment>
<reference evidence="9 10" key="1">
    <citation type="submission" date="2015-01" db="EMBL/GenBank/DDBJ databases">
        <title>Genome of allotetraploid Gossypium barbadense reveals genomic plasticity and fiber elongation in cotton evolution.</title>
        <authorList>
            <person name="Chen X."/>
            <person name="Liu X."/>
            <person name="Zhao B."/>
            <person name="Zheng H."/>
            <person name="Hu Y."/>
            <person name="Lu G."/>
            <person name="Yang C."/>
            <person name="Chen J."/>
            <person name="Shan C."/>
            <person name="Zhang L."/>
            <person name="Zhou Y."/>
            <person name="Wang L."/>
            <person name="Guo W."/>
            <person name="Bai Y."/>
            <person name="Ruan J."/>
            <person name="Shangguan X."/>
            <person name="Mao Y."/>
            <person name="Jiang J."/>
            <person name="Zhu Y."/>
            <person name="Lei J."/>
            <person name="Kang H."/>
            <person name="Chen S."/>
            <person name="He X."/>
            <person name="Wang R."/>
            <person name="Wang Y."/>
            <person name="Chen J."/>
            <person name="Wang L."/>
            <person name="Yu S."/>
            <person name="Wang B."/>
            <person name="Wei J."/>
            <person name="Song S."/>
            <person name="Lu X."/>
            <person name="Gao Z."/>
            <person name="Gu W."/>
            <person name="Deng X."/>
            <person name="Ma D."/>
            <person name="Wang S."/>
            <person name="Liang W."/>
            <person name="Fang L."/>
            <person name="Cai C."/>
            <person name="Zhu X."/>
            <person name="Zhou B."/>
            <person name="Zhang Y."/>
            <person name="Chen Z."/>
            <person name="Xu S."/>
            <person name="Zhu R."/>
            <person name="Wang S."/>
            <person name="Zhang T."/>
            <person name="Zhao G."/>
        </authorList>
    </citation>
    <scope>NUCLEOTIDE SEQUENCE [LARGE SCALE GENOMIC DNA]</scope>
    <source>
        <strain evidence="10">cv. Xinhai21</strain>
        <tissue evidence="9">Leaf</tissue>
    </source>
</reference>
<dbReference type="InterPro" id="IPR050257">
    <property type="entry name" value="eL8/uL1-like"/>
</dbReference>
<dbReference type="InterPro" id="IPR018492">
    <property type="entry name" value="Ribosomal_eL8/Nhp2"/>
</dbReference>
<evidence type="ECO:0000313" key="9">
    <source>
        <dbReference type="EMBL" id="PPS02241.1"/>
    </source>
</evidence>
<dbReference type="SUPFAM" id="SSF55315">
    <property type="entry name" value="L30e-like"/>
    <property type="match status" value="1"/>
</dbReference>
<protein>
    <recommendedName>
        <fullName evidence="8">Ribosomal protein eL8/eL30/eS12/Gadd45 domain-containing protein</fullName>
    </recommendedName>
</protein>
<proteinExistence type="inferred from homology"/>
<dbReference type="PRINTS" id="PR00881">
    <property type="entry name" value="L7ARS6FAMILY"/>
</dbReference>
<dbReference type="InterPro" id="IPR029064">
    <property type="entry name" value="Ribosomal_eL30-like_sf"/>
</dbReference>
<dbReference type="GO" id="GO:0005730">
    <property type="term" value="C:nucleolus"/>
    <property type="evidence" value="ECO:0007669"/>
    <property type="project" value="UniProtKB-SubCell"/>
</dbReference>
<keyword evidence="6" id="KW-0539">Nucleus</keyword>
<evidence type="ECO:0000256" key="1">
    <source>
        <dbReference type="ARBA" id="ARBA00004604"/>
    </source>
</evidence>
<keyword evidence="4" id="KW-0698">rRNA processing</keyword>
<dbReference type="Gene3D" id="3.30.1330.30">
    <property type="match status" value="1"/>
</dbReference>
<keyword evidence="7" id="KW-0687">Ribonucleoprotein</keyword>
<dbReference type="GO" id="GO:0003723">
    <property type="term" value="F:RNA binding"/>
    <property type="evidence" value="ECO:0007669"/>
    <property type="project" value="UniProtKB-KW"/>
</dbReference>
<keyword evidence="5" id="KW-0694">RNA-binding</keyword>
<gene>
    <name evidence="9" type="ORF">GOBAR_AA18434</name>
</gene>
<keyword evidence="3" id="KW-0690">Ribosome biogenesis</keyword>
<evidence type="ECO:0000256" key="5">
    <source>
        <dbReference type="ARBA" id="ARBA00022884"/>
    </source>
</evidence>
<dbReference type="FunFam" id="3.30.1330.30:FF:000015">
    <property type="entry name" value="H/ACA ribonucleoprotein complex subunit NHP2"/>
    <property type="match status" value="1"/>
</dbReference>
<dbReference type="OrthoDB" id="5364946at2759"/>
<evidence type="ECO:0000256" key="7">
    <source>
        <dbReference type="ARBA" id="ARBA00023274"/>
    </source>
</evidence>
<evidence type="ECO:0000313" key="10">
    <source>
        <dbReference type="Proteomes" id="UP000239757"/>
    </source>
</evidence>
<dbReference type="Proteomes" id="UP000239757">
    <property type="component" value="Unassembled WGS sequence"/>
</dbReference>
<evidence type="ECO:0000256" key="3">
    <source>
        <dbReference type="ARBA" id="ARBA00022517"/>
    </source>
</evidence>
<dbReference type="PANTHER" id="PTHR23105">
    <property type="entry name" value="RIBOSOMAL PROTEIN L7AE FAMILY MEMBER"/>
    <property type="match status" value="1"/>
</dbReference>
<evidence type="ECO:0000256" key="4">
    <source>
        <dbReference type="ARBA" id="ARBA00022552"/>
    </source>
</evidence>
<name>A0A2P5SGE3_GOSBA</name>
<feature type="domain" description="Ribosomal protein eL8/eL30/eS12/Gadd45" evidence="8">
    <location>
        <begin position="5"/>
        <end position="83"/>
    </location>
</feature>
<evidence type="ECO:0000256" key="2">
    <source>
        <dbReference type="ARBA" id="ARBA00007337"/>
    </source>
</evidence>
<dbReference type="AlphaFoldDB" id="A0A2P5SGE3"/>
<dbReference type="Pfam" id="PF01248">
    <property type="entry name" value="Ribosomal_L7Ae"/>
    <property type="match status" value="1"/>
</dbReference>